<keyword evidence="3" id="KW-1185">Reference proteome</keyword>
<evidence type="ECO:0000313" key="2">
    <source>
        <dbReference type="EMBL" id="PTM61871.1"/>
    </source>
</evidence>
<dbReference type="OrthoDB" id="7066992at2"/>
<evidence type="ECO:0000313" key="3">
    <source>
        <dbReference type="Proteomes" id="UP000241808"/>
    </source>
</evidence>
<proteinExistence type="predicted"/>
<dbReference type="EMBL" id="PZZL01000001">
    <property type="protein sequence ID" value="PTM61871.1"/>
    <property type="molecule type" value="Genomic_DNA"/>
</dbReference>
<evidence type="ECO:0000256" key="1">
    <source>
        <dbReference type="SAM" id="MobiDB-lite"/>
    </source>
</evidence>
<organism evidence="2 3">
    <name type="scientific">Phreatobacter oligotrophus</name>
    <dbReference type="NCBI Taxonomy" id="1122261"/>
    <lineage>
        <taxon>Bacteria</taxon>
        <taxon>Pseudomonadati</taxon>
        <taxon>Pseudomonadota</taxon>
        <taxon>Alphaproteobacteria</taxon>
        <taxon>Hyphomicrobiales</taxon>
        <taxon>Phreatobacteraceae</taxon>
        <taxon>Phreatobacter</taxon>
    </lineage>
</organism>
<name>A0A2T4ZIS4_9HYPH</name>
<dbReference type="Proteomes" id="UP000241808">
    <property type="component" value="Unassembled WGS sequence"/>
</dbReference>
<dbReference type="RefSeq" id="WP_146167268.1">
    <property type="nucleotide sequence ID" value="NZ_PZZL01000001.1"/>
</dbReference>
<reference evidence="2 3" key="1">
    <citation type="submission" date="2018-04" db="EMBL/GenBank/DDBJ databases">
        <title>Genomic Encyclopedia of Archaeal and Bacterial Type Strains, Phase II (KMG-II): from individual species to whole genera.</title>
        <authorList>
            <person name="Goeker M."/>
        </authorList>
    </citation>
    <scope>NUCLEOTIDE SEQUENCE [LARGE SCALE GENOMIC DNA]</scope>
    <source>
        <strain evidence="2 3">DSM 25521</strain>
    </source>
</reference>
<comment type="caution">
    <text evidence="2">The sequence shown here is derived from an EMBL/GenBank/DDBJ whole genome shotgun (WGS) entry which is preliminary data.</text>
</comment>
<gene>
    <name evidence="2" type="ORF">C8P69_101543</name>
</gene>
<sequence>MPIRPENRRRYPADWKTVIVPAIRARSGNRCEEPSCGVRNGSLGGRLPNGRWLPADPTGDDGLRLTWPAPGTYSWCSDGDRREPLRIIRIVLTVAHLDHDDLETRDLTRLRHWCQRCHNRYDARHRAAGIRARRRATAAAADLFIAEAVTPAAAGSPAAPVGIEEERPRLSARQSGANSHAGDQVAPSSPATPEPSLHAPTEAA</sequence>
<dbReference type="AlphaFoldDB" id="A0A2T4ZIS4"/>
<feature type="region of interest" description="Disordered" evidence="1">
    <location>
        <begin position="154"/>
        <end position="204"/>
    </location>
</feature>
<accession>A0A2T4ZIS4</accession>
<protein>
    <submittedName>
        <fullName evidence="2">Uncharacterized protein</fullName>
    </submittedName>
</protein>